<feature type="domain" description="B30.2/SPRY" evidence="2">
    <location>
        <begin position="600"/>
        <end position="806"/>
    </location>
</feature>
<dbReference type="SUPFAM" id="SSF49899">
    <property type="entry name" value="Concanavalin A-like lectins/glucanases"/>
    <property type="match status" value="1"/>
</dbReference>
<proteinExistence type="predicted"/>
<dbReference type="InterPro" id="IPR043136">
    <property type="entry name" value="B30.2/SPRY_sf"/>
</dbReference>
<dbReference type="EMBL" id="HE573027">
    <property type="protein sequence ID" value="CCC52539.1"/>
    <property type="molecule type" value="Genomic_DNA"/>
</dbReference>
<evidence type="ECO:0000256" key="1">
    <source>
        <dbReference type="SAM" id="MobiDB-lite"/>
    </source>
</evidence>
<feature type="region of interest" description="Disordered" evidence="1">
    <location>
        <begin position="141"/>
        <end position="164"/>
    </location>
</feature>
<feature type="region of interest" description="Disordered" evidence="1">
    <location>
        <begin position="422"/>
        <end position="445"/>
    </location>
</feature>
<organism evidence="3">
    <name type="scientific">Trypanosoma vivax (strain Y486)</name>
    <dbReference type="NCBI Taxonomy" id="1055687"/>
    <lineage>
        <taxon>Eukaryota</taxon>
        <taxon>Discoba</taxon>
        <taxon>Euglenozoa</taxon>
        <taxon>Kinetoplastea</taxon>
        <taxon>Metakinetoplastina</taxon>
        <taxon>Trypanosomatida</taxon>
        <taxon>Trypanosomatidae</taxon>
        <taxon>Trypanosoma</taxon>
        <taxon>Duttonella</taxon>
    </lineage>
</organism>
<gene>
    <name evidence="3" type="ORF">TVY486_1100240</name>
</gene>
<feature type="region of interest" description="Disordered" evidence="1">
    <location>
        <begin position="316"/>
        <end position="341"/>
    </location>
</feature>
<dbReference type="CDD" id="cd11709">
    <property type="entry name" value="SPRY"/>
    <property type="match status" value="1"/>
</dbReference>
<feature type="compositionally biased region" description="Polar residues" evidence="1">
    <location>
        <begin position="141"/>
        <end position="158"/>
    </location>
</feature>
<feature type="compositionally biased region" description="Low complexity" evidence="1">
    <location>
        <begin position="286"/>
        <end position="297"/>
    </location>
</feature>
<dbReference type="SMART" id="SM00449">
    <property type="entry name" value="SPRY"/>
    <property type="match status" value="1"/>
</dbReference>
<dbReference type="InterPro" id="IPR003877">
    <property type="entry name" value="SPRY_dom"/>
</dbReference>
<dbReference type="VEuPathDB" id="TriTrypDB:TvY486_1100240"/>
<dbReference type="AlphaFoldDB" id="G0U9Q8"/>
<dbReference type="InterPro" id="IPR001870">
    <property type="entry name" value="B30.2/SPRY"/>
</dbReference>
<dbReference type="InterPro" id="IPR013320">
    <property type="entry name" value="ConA-like_dom_sf"/>
</dbReference>
<feature type="region of interest" description="Disordered" evidence="1">
    <location>
        <begin position="270"/>
        <end position="297"/>
    </location>
</feature>
<name>G0U9Q8_TRYVY</name>
<dbReference type="Pfam" id="PF00622">
    <property type="entry name" value="SPRY"/>
    <property type="match status" value="1"/>
</dbReference>
<dbReference type="Gene3D" id="2.60.120.920">
    <property type="match status" value="1"/>
</dbReference>
<dbReference type="PROSITE" id="PS50188">
    <property type="entry name" value="B302_SPRY"/>
    <property type="match status" value="1"/>
</dbReference>
<protein>
    <recommendedName>
        <fullName evidence="2">B30.2/SPRY domain-containing protein</fullName>
    </recommendedName>
</protein>
<evidence type="ECO:0000313" key="3">
    <source>
        <dbReference type="EMBL" id="CCC52539.1"/>
    </source>
</evidence>
<accession>G0U9Q8</accession>
<evidence type="ECO:0000259" key="2">
    <source>
        <dbReference type="PROSITE" id="PS50188"/>
    </source>
</evidence>
<sequence length="810" mass="87568">METLDVNGAIPLSKRRHCLETYGRVDSHVRLSPTAPMRSGFMHSGEVSCGAPVDTATTTHVTSVACGTAYTISDGRSSKECGRGVVDCAVSVPAKRDFVASMGTSMGSHALDGQAPLGWLGGCHTAKWSTQCPHSSVGASSCSWDSSREPSPTGSWQNDPPPVEPQLLLRSILHDEESGTPPQRCRSASRSQRPRRTLWSGEFAPCSSMTGNSLEHCELLPSPPELLIRLMDDEVRVRQALEKEESLQRESLVEVVQRMLDVAVFGDSSAESEERTLVERPMPVGASRVSTAEEASAAESGERFYNAKLNDFDQRNSSQLVSESSARSLSGSPEQESPSFLLSNTTDYSICPSIVSAEQGCFLDGATRVGDDRSRPSFWALSQAPCVVVNVSHHFTDSLPGECRHLPATESAVKGVFLRDSTGKELKESPPTPNKKSSHDTQFQKGHCVSGPTVCYSTGERGYELVPTEDHAATVGSPDSLLHPHLRESAGHSFCKEILEHHSHVSKGEGECQEVRKKSEILGEFFCNKFALSAERTNDLHAVVDTEAPARCCSLDEGPARLRKVAHNVPAELISPLPSRPLLGEAPPHGRVQRALDGQIQSGVGVAHAPEFTATSLFPVRWDARRSGNVIVSRRGNICLGDASRARKVNFTRPQRPCGNTPRLSFPMYALGNVGALAGELVFEVRFDASPSLSHTSCLFSIGVATKHYQGTHNSTPFFLYRSDGSIISNANDKQGVRYGPPFHSGSCVTVYLNLFQLELSFFLNGQPLGAAFKFRETRDPEPLVPLVVLGAERDTATLVAPSVLATVAI</sequence>
<reference evidence="3" key="1">
    <citation type="journal article" date="2012" name="Proc. Natl. Acad. Sci. U.S.A.">
        <title>Antigenic diversity is generated by distinct evolutionary mechanisms in African trypanosome species.</title>
        <authorList>
            <person name="Jackson A.P."/>
            <person name="Berry A."/>
            <person name="Aslett M."/>
            <person name="Allison H.C."/>
            <person name="Burton P."/>
            <person name="Vavrova-Anderson J."/>
            <person name="Brown R."/>
            <person name="Browne H."/>
            <person name="Corton N."/>
            <person name="Hauser H."/>
            <person name="Gamble J."/>
            <person name="Gilderthorp R."/>
            <person name="Marcello L."/>
            <person name="McQuillan J."/>
            <person name="Otto T.D."/>
            <person name="Quail M.A."/>
            <person name="Sanders M.J."/>
            <person name="van Tonder A."/>
            <person name="Ginger M.L."/>
            <person name="Field M.C."/>
            <person name="Barry J.D."/>
            <person name="Hertz-Fowler C."/>
            <person name="Berriman M."/>
        </authorList>
    </citation>
    <scope>NUCLEOTIDE SEQUENCE</scope>
    <source>
        <strain evidence="3">Y486</strain>
    </source>
</reference>